<name>A0A830EMV7_9EURY</name>
<evidence type="ECO:0000313" key="3">
    <source>
        <dbReference type="Proteomes" id="UP000614221"/>
    </source>
</evidence>
<reference evidence="2" key="1">
    <citation type="journal article" date="2014" name="Int. J. Syst. Evol. Microbiol.">
        <title>Complete genome sequence of Corynebacterium casei LMG S-19264T (=DSM 44701T), isolated from a smear-ripened cheese.</title>
        <authorList>
            <consortium name="US DOE Joint Genome Institute (JGI-PGF)"/>
            <person name="Walter F."/>
            <person name="Albersmeier A."/>
            <person name="Kalinowski J."/>
            <person name="Ruckert C."/>
        </authorList>
    </citation>
    <scope>NUCLEOTIDE SEQUENCE</scope>
    <source>
        <strain evidence="2">JCM 19018</strain>
    </source>
</reference>
<dbReference type="AlphaFoldDB" id="A0A830EMV7"/>
<comment type="caution">
    <text evidence="2">The sequence shown here is derived from an EMBL/GenBank/DDBJ whole genome shotgun (WGS) entry which is preliminary data.</text>
</comment>
<protein>
    <submittedName>
        <fullName evidence="2">Uncharacterized protein</fullName>
    </submittedName>
</protein>
<proteinExistence type="predicted"/>
<dbReference type="EMBL" id="BMPD01000006">
    <property type="protein sequence ID" value="GGK77336.1"/>
    <property type="molecule type" value="Genomic_DNA"/>
</dbReference>
<accession>A0A830EMV7</accession>
<organism evidence="2 3">
    <name type="scientific">Haloarcula sebkhae</name>
    <dbReference type="NCBI Taxonomy" id="932660"/>
    <lineage>
        <taxon>Archaea</taxon>
        <taxon>Methanobacteriati</taxon>
        <taxon>Methanobacteriota</taxon>
        <taxon>Stenosarchaea group</taxon>
        <taxon>Halobacteria</taxon>
        <taxon>Halobacteriales</taxon>
        <taxon>Haloarculaceae</taxon>
        <taxon>Haloarcula</taxon>
    </lineage>
</organism>
<gene>
    <name evidence="2" type="ORF">GCM10009067_32210</name>
</gene>
<evidence type="ECO:0000313" key="2">
    <source>
        <dbReference type="EMBL" id="GGK77336.1"/>
    </source>
</evidence>
<evidence type="ECO:0000256" key="1">
    <source>
        <dbReference type="SAM" id="MobiDB-lite"/>
    </source>
</evidence>
<dbReference type="Proteomes" id="UP000614221">
    <property type="component" value="Unassembled WGS sequence"/>
</dbReference>
<reference evidence="2" key="2">
    <citation type="submission" date="2020-09" db="EMBL/GenBank/DDBJ databases">
        <authorList>
            <person name="Sun Q."/>
            <person name="Ohkuma M."/>
        </authorList>
    </citation>
    <scope>NUCLEOTIDE SEQUENCE</scope>
    <source>
        <strain evidence="2">JCM 19018</strain>
    </source>
</reference>
<sequence>MMTFRNSSIDEEEPTHKLVTQSPSGVKDWDEEGIIGVENRAMEVILDRGSTVHVELDPAHGQFETLQNKLTQVPESDRIFVASEHEHRAVLPEDRTSVDSLLEIQADDTDEWTDRLFNIEAFAVLSDQSWTYRSVPHETHIREINTAGHDGLVEELHKTLEQLRGATVKPFDGS</sequence>
<feature type="region of interest" description="Disordered" evidence="1">
    <location>
        <begin position="1"/>
        <end position="25"/>
    </location>
</feature>